<dbReference type="PANTHER" id="PTHR11802:SF260">
    <property type="entry name" value="SERINE CARBOXYPEPTIDASE-LIKE 19"/>
    <property type="match status" value="1"/>
</dbReference>
<evidence type="ECO:0000313" key="3">
    <source>
        <dbReference type="Proteomes" id="UP000275267"/>
    </source>
</evidence>
<dbReference type="GO" id="GO:0004185">
    <property type="term" value="F:serine-type carboxypeptidase activity"/>
    <property type="evidence" value="ECO:0007669"/>
    <property type="project" value="InterPro"/>
</dbReference>
<dbReference type="EMBL" id="PQIB02000002">
    <property type="protein sequence ID" value="RLN35246.1"/>
    <property type="molecule type" value="Genomic_DNA"/>
</dbReference>
<gene>
    <name evidence="2" type="ORF">C2845_PM03G26780</name>
</gene>
<dbReference type="Pfam" id="PF00450">
    <property type="entry name" value="Peptidase_S10"/>
    <property type="match status" value="2"/>
</dbReference>
<dbReference type="PANTHER" id="PTHR11802">
    <property type="entry name" value="SERINE PROTEASE FAMILY S10 SERINE CARBOXYPEPTIDASE"/>
    <property type="match status" value="1"/>
</dbReference>
<comment type="caution">
    <text evidence="2">The sequence shown here is derived from an EMBL/GenBank/DDBJ whole genome shotgun (WGS) entry which is preliminary data.</text>
</comment>
<dbReference type="InterPro" id="IPR001563">
    <property type="entry name" value="Peptidase_S10"/>
</dbReference>
<name>A0A3L6TEJ5_PANMI</name>
<dbReference type="OrthoDB" id="443318at2759"/>
<reference evidence="3" key="1">
    <citation type="journal article" date="2019" name="Nat. Commun.">
        <title>The genome of broomcorn millet.</title>
        <authorList>
            <person name="Zou C."/>
            <person name="Miki D."/>
            <person name="Li D."/>
            <person name="Tang Q."/>
            <person name="Xiao L."/>
            <person name="Rajput S."/>
            <person name="Deng P."/>
            <person name="Jia W."/>
            <person name="Huang R."/>
            <person name="Zhang M."/>
            <person name="Sun Y."/>
            <person name="Hu J."/>
            <person name="Fu X."/>
            <person name="Schnable P.S."/>
            <person name="Li F."/>
            <person name="Zhang H."/>
            <person name="Feng B."/>
            <person name="Zhu X."/>
            <person name="Liu R."/>
            <person name="Schnable J.C."/>
            <person name="Zhu J.-K."/>
            <person name="Zhang H."/>
        </authorList>
    </citation>
    <scope>NUCLEOTIDE SEQUENCE [LARGE SCALE GENOMIC DNA]</scope>
</reference>
<organism evidence="2 3">
    <name type="scientific">Panicum miliaceum</name>
    <name type="common">Proso millet</name>
    <name type="synonym">Broomcorn millet</name>
    <dbReference type="NCBI Taxonomy" id="4540"/>
    <lineage>
        <taxon>Eukaryota</taxon>
        <taxon>Viridiplantae</taxon>
        <taxon>Streptophyta</taxon>
        <taxon>Embryophyta</taxon>
        <taxon>Tracheophyta</taxon>
        <taxon>Spermatophyta</taxon>
        <taxon>Magnoliopsida</taxon>
        <taxon>Liliopsida</taxon>
        <taxon>Poales</taxon>
        <taxon>Poaceae</taxon>
        <taxon>PACMAD clade</taxon>
        <taxon>Panicoideae</taxon>
        <taxon>Panicodae</taxon>
        <taxon>Paniceae</taxon>
        <taxon>Panicinae</taxon>
        <taxon>Panicum</taxon>
        <taxon>Panicum sect. Panicum</taxon>
    </lineage>
</organism>
<evidence type="ECO:0000256" key="1">
    <source>
        <dbReference type="ARBA" id="ARBA00009431"/>
    </source>
</evidence>
<dbReference type="Proteomes" id="UP000275267">
    <property type="component" value="Unassembled WGS sequence"/>
</dbReference>
<keyword evidence="3" id="KW-1185">Reference proteome</keyword>
<dbReference type="Gene3D" id="3.40.50.1820">
    <property type="entry name" value="alpha/beta hydrolase"/>
    <property type="match status" value="1"/>
</dbReference>
<comment type="similarity">
    <text evidence="1">Belongs to the peptidase S10 family.</text>
</comment>
<dbReference type="PRINTS" id="PR00724">
    <property type="entry name" value="CRBOXYPTASEC"/>
</dbReference>
<dbReference type="GO" id="GO:0006508">
    <property type="term" value="P:proteolysis"/>
    <property type="evidence" value="ECO:0007669"/>
    <property type="project" value="InterPro"/>
</dbReference>
<protein>
    <recommendedName>
        <fullName evidence="4">Serine carboxypeptidase-like 18</fullName>
    </recommendedName>
</protein>
<dbReference type="Gene3D" id="3.40.50.12670">
    <property type="match status" value="1"/>
</dbReference>
<dbReference type="AlphaFoldDB" id="A0A3L6TEJ5"/>
<dbReference type="InterPro" id="IPR029058">
    <property type="entry name" value="AB_hydrolase_fold"/>
</dbReference>
<proteinExistence type="inferred from homology"/>
<dbReference type="GO" id="GO:0016747">
    <property type="term" value="F:acyltransferase activity, transferring groups other than amino-acyl groups"/>
    <property type="evidence" value="ECO:0007669"/>
    <property type="project" value="TreeGrafter"/>
</dbReference>
<evidence type="ECO:0000313" key="2">
    <source>
        <dbReference type="EMBL" id="RLN35246.1"/>
    </source>
</evidence>
<dbReference type="GO" id="GO:0019748">
    <property type="term" value="P:secondary metabolic process"/>
    <property type="evidence" value="ECO:0007669"/>
    <property type="project" value="TreeGrafter"/>
</dbReference>
<dbReference type="SUPFAM" id="SSF53474">
    <property type="entry name" value="alpha/beta-Hydrolases"/>
    <property type="match status" value="1"/>
</dbReference>
<sequence length="327" mass="36824">MPDRQHRRANSGNDNTSQEHDAILEGFVEQLWQIQESLEHLEAAGCEVSRHEDADHDAEDPKGYNVGDISSSLQLYDFLTKWFNDHPEFLANPFYIGGDSYAGKITPFLAQIISEGIEAGRILPNLKGYLVGNPGTGEIIDFSSRVPYAHGFGIISDQLYETILSHCQGQDYIDPGNAGNVLCAQALNTFNDLIDEVEKAQVLLDSKTDGSDGRRILGEETYGYYLSYFWANDRRTREALGIKKGTVNEWVRCHDKDLPYTGDLSSVIKYHRNLTSRGYRALVYRFTISYSNNMTFATIKGAGHTAPEYEPERCFAMFGRLILNRPL</sequence>
<accession>A0A3L6TEJ5</accession>
<evidence type="ECO:0008006" key="4">
    <source>
        <dbReference type="Google" id="ProtNLM"/>
    </source>
</evidence>